<proteinExistence type="predicted"/>
<dbReference type="InterPro" id="IPR027417">
    <property type="entry name" value="P-loop_NTPase"/>
</dbReference>
<feature type="region of interest" description="Disordered" evidence="1">
    <location>
        <begin position="1"/>
        <end position="28"/>
    </location>
</feature>
<protein>
    <submittedName>
        <fullName evidence="2">Uncharacterized protein</fullName>
    </submittedName>
</protein>
<dbReference type="SUPFAM" id="SSF52540">
    <property type="entry name" value="P-loop containing nucleoside triphosphate hydrolases"/>
    <property type="match status" value="1"/>
</dbReference>
<dbReference type="EMBL" id="KN834855">
    <property type="protein sequence ID" value="KIK51773.1"/>
    <property type="molecule type" value="Genomic_DNA"/>
</dbReference>
<dbReference type="OrthoDB" id="3258722at2759"/>
<name>A0A0D0CA99_9AGAR</name>
<dbReference type="Gene3D" id="3.40.50.300">
    <property type="entry name" value="P-loop containing nucleotide triphosphate hydrolases"/>
    <property type="match status" value="1"/>
</dbReference>
<reference evidence="2 3" key="1">
    <citation type="submission" date="2014-04" db="EMBL/GenBank/DDBJ databases">
        <title>Evolutionary Origins and Diversification of the Mycorrhizal Mutualists.</title>
        <authorList>
            <consortium name="DOE Joint Genome Institute"/>
            <consortium name="Mycorrhizal Genomics Consortium"/>
            <person name="Kohler A."/>
            <person name="Kuo A."/>
            <person name="Nagy L.G."/>
            <person name="Floudas D."/>
            <person name="Copeland A."/>
            <person name="Barry K.W."/>
            <person name="Cichocki N."/>
            <person name="Veneault-Fourrey C."/>
            <person name="LaButti K."/>
            <person name="Lindquist E.A."/>
            <person name="Lipzen A."/>
            <person name="Lundell T."/>
            <person name="Morin E."/>
            <person name="Murat C."/>
            <person name="Riley R."/>
            <person name="Ohm R."/>
            <person name="Sun H."/>
            <person name="Tunlid A."/>
            <person name="Henrissat B."/>
            <person name="Grigoriev I.V."/>
            <person name="Hibbett D.S."/>
            <person name="Martin F."/>
        </authorList>
    </citation>
    <scope>NUCLEOTIDE SEQUENCE [LARGE SCALE GENOMIC DNA]</scope>
    <source>
        <strain evidence="2 3">FD-317 M1</strain>
    </source>
</reference>
<keyword evidence="3" id="KW-1185">Reference proteome</keyword>
<evidence type="ECO:0000313" key="3">
    <source>
        <dbReference type="Proteomes" id="UP000053593"/>
    </source>
</evidence>
<dbReference type="Proteomes" id="UP000053593">
    <property type="component" value="Unassembled WGS sequence"/>
</dbReference>
<gene>
    <name evidence="2" type="ORF">GYMLUDRAFT_377684</name>
</gene>
<accession>A0A0D0CA99</accession>
<organism evidence="2 3">
    <name type="scientific">Collybiopsis luxurians FD-317 M1</name>
    <dbReference type="NCBI Taxonomy" id="944289"/>
    <lineage>
        <taxon>Eukaryota</taxon>
        <taxon>Fungi</taxon>
        <taxon>Dikarya</taxon>
        <taxon>Basidiomycota</taxon>
        <taxon>Agaricomycotina</taxon>
        <taxon>Agaricomycetes</taxon>
        <taxon>Agaricomycetidae</taxon>
        <taxon>Agaricales</taxon>
        <taxon>Marasmiineae</taxon>
        <taxon>Omphalotaceae</taxon>
        <taxon>Collybiopsis</taxon>
        <taxon>Collybiopsis luxurians</taxon>
    </lineage>
</organism>
<evidence type="ECO:0000313" key="2">
    <source>
        <dbReference type="EMBL" id="KIK51773.1"/>
    </source>
</evidence>
<dbReference type="HOGENOM" id="CLU_149476_0_0_1"/>
<dbReference type="AlphaFoldDB" id="A0A0D0CA99"/>
<sequence length="157" mass="17113">MADRSQQSLSSPISNLQQDVPSSGGNITHNSGAIFPGASYVTVGPSSTFQQINIHEAERSKENTVPTAPAGSIFHFHILDFIYSQKLKGFTAGMTDLTPVSPFFTGRKDILSELETYFIVESPSTEAHEKKIFVLHGMGGAGKTQTALKFMSTFRKR</sequence>
<evidence type="ECO:0000256" key="1">
    <source>
        <dbReference type="SAM" id="MobiDB-lite"/>
    </source>
</evidence>